<protein>
    <submittedName>
        <fullName evidence="5">TetR family transcriptional regulator</fullName>
    </submittedName>
</protein>
<dbReference type="InterPro" id="IPR009057">
    <property type="entry name" value="Homeodomain-like_sf"/>
</dbReference>
<dbReference type="InterPro" id="IPR001647">
    <property type="entry name" value="HTH_TetR"/>
</dbReference>
<feature type="DNA-binding region" description="H-T-H motif" evidence="3">
    <location>
        <begin position="26"/>
        <end position="45"/>
    </location>
</feature>
<keyword evidence="2 3" id="KW-0238">DNA-binding</keyword>
<proteinExistence type="predicted"/>
<dbReference type="PROSITE" id="PS50977">
    <property type="entry name" value="HTH_TETR_2"/>
    <property type="match status" value="1"/>
</dbReference>
<reference evidence="5 6" key="1">
    <citation type="submission" date="2012-09" db="EMBL/GenBank/DDBJ databases">
        <title>Genome Sequence of Bacillus sp. DW5-4.</title>
        <authorList>
            <person name="Lai Q."/>
            <person name="Liu Y."/>
            <person name="Shao Z."/>
        </authorList>
    </citation>
    <scope>NUCLEOTIDE SEQUENCE [LARGE SCALE GENOMIC DNA]</scope>
    <source>
        <strain evidence="5 6">DW5-4</strain>
    </source>
</reference>
<dbReference type="PROSITE" id="PS01081">
    <property type="entry name" value="HTH_TETR_1"/>
    <property type="match status" value="1"/>
</dbReference>
<dbReference type="GO" id="GO:0003677">
    <property type="term" value="F:DNA binding"/>
    <property type="evidence" value="ECO:0007669"/>
    <property type="project" value="UniProtKB-UniRule"/>
</dbReference>
<dbReference type="Gene3D" id="1.10.10.60">
    <property type="entry name" value="Homeodomain-like"/>
    <property type="match status" value="1"/>
</dbReference>
<evidence type="ECO:0000259" key="4">
    <source>
        <dbReference type="PROSITE" id="PS50977"/>
    </source>
</evidence>
<sequence length="192" mass="22187">MSVDRRQMILDGATKAFTQFGYKATTMDLVAKLANVGKGTIYTFFKNKEELFDEIFTSLLMEMRKIADEAIDEKNSFSENLHLALFAILEFRKNHQLTIKIFQENAELGTSAVKEMIEKMEQMIIRYIKTKVKEAIEKGDIKPCDPELTAFVMVKLYIALIFDWEKRYEPLTKEEVAESLELYVLKGLSTTT</sequence>
<dbReference type="EMBL" id="JOTP01000010">
    <property type="protein sequence ID" value="KEP26329.1"/>
    <property type="molecule type" value="Genomic_DNA"/>
</dbReference>
<keyword evidence="6" id="KW-1185">Reference proteome</keyword>
<gene>
    <name evidence="5" type="ORF">BA70_02010</name>
</gene>
<name>A0A081LAQ3_9BACI</name>
<evidence type="ECO:0000256" key="3">
    <source>
        <dbReference type="PROSITE-ProRule" id="PRU00335"/>
    </source>
</evidence>
<accession>A0A081LAQ3</accession>
<dbReference type="PANTHER" id="PTHR43479">
    <property type="entry name" value="ACREF/ENVCD OPERON REPRESSOR-RELATED"/>
    <property type="match status" value="1"/>
</dbReference>
<dbReference type="InterPro" id="IPR023772">
    <property type="entry name" value="DNA-bd_HTH_TetR-type_CS"/>
</dbReference>
<dbReference type="SUPFAM" id="SSF46689">
    <property type="entry name" value="Homeodomain-like"/>
    <property type="match status" value="1"/>
</dbReference>
<evidence type="ECO:0000256" key="1">
    <source>
        <dbReference type="ARBA" id="ARBA00022491"/>
    </source>
</evidence>
<dbReference type="AlphaFoldDB" id="A0A081LAQ3"/>
<dbReference type="PRINTS" id="PR00455">
    <property type="entry name" value="HTHTETR"/>
</dbReference>
<dbReference type="Gene3D" id="1.10.357.10">
    <property type="entry name" value="Tetracycline Repressor, domain 2"/>
    <property type="match status" value="1"/>
</dbReference>
<evidence type="ECO:0000313" key="5">
    <source>
        <dbReference type="EMBL" id="KEP26329.1"/>
    </source>
</evidence>
<dbReference type="eggNOG" id="COG1309">
    <property type="taxonomic scope" value="Bacteria"/>
</dbReference>
<comment type="caution">
    <text evidence="5">The sequence shown here is derived from an EMBL/GenBank/DDBJ whole genome shotgun (WGS) entry which is preliminary data.</text>
</comment>
<evidence type="ECO:0000313" key="6">
    <source>
        <dbReference type="Proteomes" id="UP000028091"/>
    </source>
</evidence>
<dbReference type="PANTHER" id="PTHR43479:SF11">
    <property type="entry name" value="ACREF_ENVCD OPERON REPRESSOR-RELATED"/>
    <property type="match status" value="1"/>
</dbReference>
<evidence type="ECO:0000256" key="2">
    <source>
        <dbReference type="ARBA" id="ARBA00023125"/>
    </source>
</evidence>
<organism evidence="5 6">
    <name type="scientific">Bacillus zhangzhouensis</name>
    <dbReference type="NCBI Taxonomy" id="1178540"/>
    <lineage>
        <taxon>Bacteria</taxon>
        <taxon>Bacillati</taxon>
        <taxon>Bacillota</taxon>
        <taxon>Bacilli</taxon>
        <taxon>Bacillales</taxon>
        <taxon>Bacillaceae</taxon>
        <taxon>Bacillus</taxon>
    </lineage>
</organism>
<dbReference type="SUPFAM" id="SSF48498">
    <property type="entry name" value="Tetracyclin repressor-like, C-terminal domain"/>
    <property type="match status" value="1"/>
</dbReference>
<dbReference type="Proteomes" id="UP000028091">
    <property type="component" value="Unassembled WGS sequence"/>
</dbReference>
<keyword evidence="1" id="KW-0678">Repressor</keyword>
<feature type="domain" description="HTH tetR-type" evidence="4">
    <location>
        <begin position="3"/>
        <end position="63"/>
    </location>
</feature>
<dbReference type="RefSeq" id="WP_034321451.1">
    <property type="nucleotide sequence ID" value="NZ_JAVIKA010000002.1"/>
</dbReference>
<dbReference type="InterPro" id="IPR050624">
    <property type="entry name" value="HTH-type_Tx_Regulator"/>
</dbReference>
<dbReference type="Pfam" id="PF00440">
    <property type="entry name" value="TetR_N"/>
    <property type="match status" value="1"/>
</dbReference>
<dbReference type="InterPro" id="IPR036271">
    <property type="entry name" value="Tet_transcr_reg_TetR-rel_C_sf"/>
</dbReference>